<feature type="chain" id="PRO_5028878046" evidence="6">
    <location>
        <begin position="18"/>
        <end position="435"/>
    </location>
</feature>
<dbReference type="PANTHER" id="PTHR30329:SF21">
    <property type="entry name" value="LIPOPROTEIN YIAD-RELATED"/>
    <property type="match status" value="1"/>
</dbReference>
<dbReference type="SUPFAM" id="SSF49785">
    <property type="entry name" value="Galactose-binding domain-like"/>
    <property type="match status" value="1"/>
</dbReference>
<name>A0A7G9SLV7_9GAMM</name>
<gene>
    <name evidence="8" type="ORF">H9L16_08760</name>
</gene>
<evidence type="ECO:0000313" key="9">
    <source>
        <dbReference type="Proteomes" id="UP000515804"/>
    </source>
</evidence>
<accession>A0A7G9SLV7</accession>
<proteinExistence type="predicted"/>
<evidence type="ECO:0000313" key="8">
    <source>
        <dbReference type="EMBL" id="QNN68832.1"/>
    </source>
</evidence>
<dbReference type="Gene3D" id="2.60.120.260">
    <property type="entry name" value="Galactose-binding domain-like"/>
    <property type="match status" value="1"/>
</dbReference>
<dbReference type="KEGG" id="tcn:H9L16_08760"/>
<reference evidence="8 9" key="1">
    <citation type="submission" date="2020-08" db="EMBL/GenBank/DDBJ databases">
        <title>Genome sequence of Thermomonas carbonis KCTC 42013T.</title>
        <authorList>
            <person name="Hyun D.-W."/>
            <person name="Bae J.-W."/>
        </authorList>
    </citation>
    <scope>NUCLEOTIDE SEQUENCE [LARGE SCALE GENOMIC DNA]</scope>
    <source>
        <strain evidence="8 9">KCTC 42013</strain>
    </source>
</reference>
<keyword evidence="3" id="KW-0998">Cell outer membrane</keyword>
<comment type="subcellular location">
    <subcellularLocation>
        <location evidence="1">Cell outer membrane</location>
    </subcellularLocation>
</comment>
<dbReference type="InterPro" id="IPR008979">
    <property type="entry name" value="Galactose-bd-like_sf"/>
</dbReference>
<dbReference type="PRINTS" id="PR01021">
    <property type="entry name" value="OMPADOMAIN"/>
</dbReference>
<evidence type="ECO:0000256" key="1">
    <source>
        <dbReference type="ARBA" id="ARBA00004442"/>
    </source>
</evidence>
<dbReference type="PROSITE" id="PS51123">
    <property type="entry name" value="OMPA_2"/>
    <property type="match status" value="1"/>
</dbReference>
<dbReference type="InterPro" id="IPR006664">
    <property type="entry name" value="OMP_bac"/>
</dbReference>
<dbReference type="EMBL" id="CP060719">
    <property type="protein sequence ID" value="QNN68832.1"/>
    <property type="molecule type" value="Genomic_DNA"/>
</dbReference>
<dbReference type="PROSITE" id="PS51257">
    <property type="entry name" value="PROKAR_LIPOPROTEIN"/>
    <property type="match status" value="1"/>
</dbReference>
<dbReference type="AlphaFoldDB" id="A0A7G9SLV7"/>
<feature type="region of interest" description="Disordered" evidence="5">
    <location>
        <begin position="21"/>
        <end position="40"/>
    </location>
</feature>
<feature type="compositionally biased region" description="Low complexity" evidence="5">
    <location>
        <begin position="22"/>
        <end position="40"/>
    </location>
</feature>
<keyword evidence="9" id="KW-1185">Reference proteome</keyword>
<evidence type="ECO:0000256" key="6">
    <source>
        <dbReference type="SAM" id="SignalP"/>
    </source>
</evidence>
<feature type="domain" description="OmpA-like" evidence="7">
    <location>
        <begin position="321"/>
        <end position="435"/>
    </location>
</feature>
<protein>
    <submittedName>
        <fullName evidence="8">OmpA family protein</fullName>
    </submittedName>
</protein>
<feature type="signal peptide" evidence="6">
    <location>
        <begin position="1"/>
        <end position="17"/>
    </location>
</feature>
<dbReference type="InterPro" id="IPR050330">
    <property type="entry name" value="Bact_OuterMem_StrucFunc"/>
</dbReference>
<keyword evidence="6" id="KW-0732">Signal</keyword>
<dbReference type="InterPro" id="IPR036737">
    <property type="entry name" value="OmpA-like_sf"/>
</dbReference>
<evidence type="ECO:0000256" key="2">
    <source>
        <dbReference type="ARBA" id="ARBA00023136"/>
    </source>
</evidence>
<evidence type="ECO:0000256" key="4">
    <source>
        <dbReference type="PROSITE-ProRule" id="PRU00473"/>
    </source>
</evidence>
<dbReference type="RefSeq" id="WP_187551356.1">
    <property type="nucleotide sequence ID" value="NZ_BMZL01000002.1"/>
</dbReference>
<dbReference type="Gene3D" id="3.30.1330.60">
    <property type="entry name" value="OmpA-like domain"/>
    <property type="match status" value="1"/>
</dbReference>
<dbReference type="Proteomes" id="UP000515804">
    <property type="component" value="Chromosome"/>
</dbReference>
<dbReference type="SUPFAM" id="SSF103088">
    <property type="entry name" value="OmpA-like"/>
    <property type="match status" value="1"/>
</dbReference>
<dbReference type="Pfam" id="PF00691">
    <property type="entry name" value="OmpA"/>
    <property type="match status" value="1"/>
</dbReference>
<dbReference type="InterPro" id="IPR006665">
    <property type="entry name" value="OmpA-like"/>
</dbReference>
<evidence type="ECO:0000259" key="7">
    <source>
        <dbReference type="PROSITE" id="PS51123"/>
    </source>
</evidence>
<sequence length="435" mass="45181">MRLLPVLLVCSMSAAVACSRSPAPTATPSAEATPAFATTPVPDVQDPAAPPVVPNLLSFANGTIMPLPFDGLLVTAPILMIDGSSIQNWVGDGKPQSFVFELPETATIRRLEFDDDTSGMGGVDAGVKDLTVEVSSTSAKDGFQPIFSGSLAKGVNGQRFDIAKPVAGRWLRANFTSNHGGESYSLTEIRAFGDAPAPALVTSASGSYTTVWGTWHITQAGTPINGCFQPAGLSSSPATFAGGIEGNIARIRYIETDDAGTPREPKAMLLVFARDGQRFFTAGVDGESLSDYAEVKRIAAEPAACPGRAAGTPATAMADTLAKDGRVAVYGINFDFNSATLRPESTAVLEQVAGLLRDEPALRITIEGHTDDVGGAAYNDALSGKRANAVKDWLVVAGTDGARLEAVGKGAGSPVATNGNDVGRAQNRRVELAKR</sequence>
<dbReference type="PANTHER" id="PTHR30329">
    <property type="entry name" value="STATOR ELEMENT OF FLAGELLAR MOTOR COMPLEX"/>
    <property type="match status" value="1"/>
</dbReference>
<dbReference type="GO" id="GO:0009279">
    <property type="term" value="C:cell outer membrane"/>
    <property type="evidence" value="ECO:0007669"/>
    <property type="project" value="UniProtKB-SubCell"/>
</dbReference>
<organism evidence="8 9">
    <name type="scientific">Thermomonas carbonis</name>
    <dbReference type="NCBI Taxonomy" id="1463158"/>
    <lineage>
        <taxon>Bacteria</taxon>
        <taxon>Pseudomonadati</taxon>
        <taxon>Pseudomonadota</taxon>
        <taxon>Gammaproteobacteria</taxon>
        <taxon>Lysobacterales</taxon>
        <taxon>Lysobacteraceae</taxon>
        <taxon>Thermomonas</taxon>
    </lineage>
</organism>
<dbReference type="CDD" id="cd07185">
    <property type="entry name" value="OmpA_C-like"/>
    <property type="match status" value="1"/>
</dbReference>
<keyword evidence="2 4" id="KW-0472">Membrane</keyword>
<evidence type="ECO:0000256" key="3">
    <source>
        <dbReference type="ARBA" id="ARBA00023237"/>
    </source>
</evidence>
<evidence type="ECO:0000256" key="5">
    <source>
        <dbReference type="SAM" id="MobiDB-lite"/>
    </source>
</evidence>